<name>A0AAV2VLS5_9VIBR</name>
<sequence length="115" mass="13064">MNRILLGTSLLAATISIISTAQANSILYDSCERNSHASTSVNCEDESKVNNDFEYEGSIWESDDSDEPLITFVDRGRSPDDNEWEIMNIEDKVQNEKRNECANRSYGECIIYEND</sequence>
<evidence type="ECO:0000313" key="2">
    <source>
        <dbReference type="EMBL" id="CCO45682.1"/>
    </source>
</evidence>
<reference evidence="2 3" key="1">
    <citation type="journal article" date="2013" name="ISME J.">
        <title>Comparative genomics of pathogenic lineages of Vibrio nigripulchritudo identifies virulence-associated traits.</title>
        <authorList>
            <person name="Goudenege D."/>
            <person name="Labreuche Y."/>
            <person name="Krin E."/>
            <person name="Ansquer D."/>
            <person name="Mangenot S."/>
            <person name="Calteau A."/>
            <person name="Medigue C."/>
            <person name="Mazel D."/>
            <person name="Polz M.F."/>
            <person name="Le Roux F."/>
        </authorList>
    </citation>
    <scope>NUCLEOTIDE SEQUENCE [LARGE SCALE GENOMIC DNA]</scope>
    <source>
        <strain evidence="2 3">SOn1</strain>
    </source>
</reference>
<feature type="chain" id="PRO_5043662927" evidence="1">
    <location>
        <begin position="24"/>
        <end position="115"/>
    </location>
</feature>
<keyword evidence="1" id="KW-0732">Signal</keyword>
<comment type="caution">
    <text evidence="2">The sequence shown here is derived from an EMBL/GenBank/DDBJ whole genome shotgun (WGS) entry which is preliminary data.</text>
</comment>
<organism evidence="2 3">
    <name type="scientific">Vibrio nigripulchritudo SOn1</name>
    <dbReference type="NCBI Taxonomy" id="1238450"/>
    <lineage>
        <taxon>Bacteria</taxon>
        <taxon>Pseudomonadati</taxon>
        <taxon>Pseudomonadota</taxon>
        <taxon>Gammaproteobacteria</taxon>
        <taxon>Vibrionales</taxon>
        <taxon>Vibrionaceae</taxon>
        <taxon>Vibrio</taxon>
    </lineage>
</organism>
<feature type="signal peptide" evidence="1">
    <location>
        <begin position="1"/>
        <end position="23"/>
    </location>
</feature>
<accession>A0AAV2VLS5</accession>
<evidence type="ECO:0000313" key="3">
    <source>
        <dbReference type="Proteomes" id="UP000018211"/>
    </source>
</evidence>
<dbReference type="RefSeq" id="WP_022611074.1">
    <property type="nucleotide sequence ID" value="NZ_LK391965.1"/>
</dbReference>
<dbReference type="Proteomes" id="UP000018211">
    <property type="component" value="Unassembled WGS sequence"/>
</dbReference>
<dbReference type="AlphaFoldDB" id="A0AAV2VLS5"/>
<dbReference type="EMBL" id="CAOF01000062">
    <property type="protein sequence ID" value="CCO45682.1"/>
    <property type="molecule type" value="Genomic_DNA"/>
</dbReference>
<gene>
    <name evidence="2" type="ORF">VIBNISOn1_1540049</name>
</gene>
<proteinExistence type="predicted"/>
<evidence type="ECO:0000256" key="1">
    <source>
        <dbReference type="SAM" id="SignalP"/>
    </source>
</evidence>
<protein>
    <submittedName>
        <fullName evidence="2">Uncharacterized protein</fullName>
    </submittedName>
</protein>